<dbReference type="InterPro" id="IPR028098">
    <property type="entry name" value="Glyco_trans_4-like_N"/>
</dbReference>
<feature type="domain" description="Glycosyltransferase subfamily 4-like N-terminal" evidence="2">
    <location>
        <begin position="41"/>
        <end position="139"/>
    </location>
</feature>
<reference evidence="3" key="2">
    <citation type="journal article" date="2021" name="PeerJ">
        <title>Extensive microbial diversity within the chicken gut microbiome revealed by metagenomics and culture.</title>
        <authorList>
            <person name="Gilroy R."/>
            <person name="Ravi A."/>
            <person name="Getino M."/>
            <person name="Pursley I."/>
            <person name="Horton D.L."/>
            <person name="Alikhan N.F."/>
            <person name="Baker D."/>
            <person name="Gharbi K."/>
            <person name="Hall N."/>
            <person name="Watson M."/>
            <person name="Adriaenssens E.M."/>
            <person name="Foster-Nyarko E."/>
            <person name="Jarju S."/>
            <person name="Secka A."/>
            <person name="Antonio M."/>
            <person name="Oren A."/>
            <person name="Chaudhuri R.R."/>
            <person name="La Ragione R."/>
            <person name="Hildebrand F."/>
            <person name="Pallen M.J."/>
        </authorList>
    </citation>
    <scope>NUCLEOTIDE SEQUENCE</scope>
    <source>
        <strain evidence="3">1748</strain>
    </source>
</reference>
<reference evidence="3" key="1">
    <citation type="submission" date="2020-10" db="EMBL/GenBank/DDBJ databases">
        <authorList>
            <person name="Gilroy R."/>
        </authorList>
    </citation>
    <scope>NUCLEOTIDE SEQUENCE</scope>
    <source>
        <strain evidence="3">1748</strain>
    </source>
</reference>
<evidence type="ECO:0000259" key="2">
    <source>
        <dbReference type="Pfam" id="PF13439"/>
    </source>
</evidence>
<dbReference type="GO" id="GO:0016757">
    <property type="term" value="F:glycosyltransferase activity"/>
    <property type="evidence" value="ECO:0007669"/>
    <property type="project" value="InterPro"/>
</dbReference>
<dbReference type="SUPFAM" id="SSF53756">
    <property type="entry name" value="UDP-Glycosyltransferase/glycogen phosphorylase"/>
    <property type="match status" value="1"/>
</dbReference>
<dbReference type="EMBL" id="JADING010000128">
    <property type="protein sequence ID" value="MBO8414683.1"/>
    <property type="molecule type" value="Genomic_DNA"/>
</dbReference>
<dbReference type="CDD" id="cd03801">
    <property type="entry name" value="GT4_PimA-like"/>
    <property type="match status" value="1"/>
</dbReference>
<dbReference type="PANTHER" id="PTHR45947:SF3">
    <property type="entry name" value="SULFOQUINOVOSYL TRANSFERASE SQD2"/>
    <property type="match status" value="1"/>
</dbReference>
<dbReference type="Pfam" id="PF00534">
    <property type="entry name" value="Glycos_transf_1"/>
    <property type="match status" value="1"/>
</dbReference>
<dbReference type="Pfam" id="PF13439">
    <property type="entry name" value="Glyco_transf_4"/>
    <property type="match status" value="1"/>
</dbReference>
<dbReference type="Proteomes" id="UP000823629">
    <property type="component" value="Unassembled WGS sequence"/>
</dbReference>
<accession>A0A9D9GRL7</accession>
<dbReference type="InterPro" id="IPR050194">
    <property type="entry name" value="Glycosyltransferase_grp1"/>
</dbReference>
<evidence type="ECO:0000259" key="1">
    <source>
        <dbReference type="Pfam" id="PF00534"/>
    </source>
</evidence>
<name>A0A9D9GRL7_9BACL</name>
<dbReference type="Gene3D" id="3.40.50.2000">
    <property type="entry name" value="Glycogen Phosphorylase B"/>
    <property type="match status" value="2"/>
</dbReference>
<sequence>MKVLIYPSNPKAISKSGMGRAIEQQKQACLENGIQLANSSKENFDIAHLNTYGMKSYRLMKKLEKRGVKVIVHAHSTHEDFRYSFRCWKIIAPFYNMFLNRMYKHAKFILTPTPYSKALIESYKGVKADVHVISNGIDVKSYAYNPTYVEEFKKKFNIKDGQKVVMSTGFYFKRKGVDDFIEIARHFPDITFIWFGYLNKILTTHQINKAIKNRPSNCIFPGYIKGNIIKGAYQYATAFLFPSYEETEGIVTLEALASSCPLIVRDIPVYSPHLIDKVNCLKCKDNDGFIQALNYVLTHDTSSLKENGYQVAKQRDLKDVGKRLKELYEERLKLD</sequence>
<gene>
    <name evidence="3" type="ORF">IAC78_04370</name>
</gene>
<protein>
    <submittedName>
        <fullName evidence="3">Glycosyltransferase family 4 protein</fullName>
    </submittedName>
</protein>
<dbReference type="PANTHER" id="PTHR45947">
    <property type="entry name" value="SULFOQUINOVOSYL TRANSFERASE SQD2"/>
    <property type="match status" value="1"/>
</dbReference>
<dbReference type="InterPro" id="IPR001296">
    <property type="entry name" value="Glyco_trans_1"/>
</dbReference>
<evidence type="ECO:0000313" key="3">
    <source>
        <dbReference type="EMBL" id="MBO8414683.1"/>
    </source>
</evidence>
<organism evidence="3 4">
    <name type="scientific">Candidatus Scatoplasma merdavium</name>
    <dbReference type="NCBI Taxonomy" id="2840932"/>
    <lineage>
        <taxon>Bacteria</taxon>
        <taxon>Bacillati</taxon>
        <taxon>Bacillota</taxon>
        <taxon>Bacilli</taxon>
        <taxon>Bacillales</taxon>
        <taxon>Candidatus Scatoplasma</taxon>
    </lineage>
</organism>
<evidence type="ECO:0000313" key="4">
    <source>
        <dbReference type="Proteomes" id="UP000823629"/>
    </source>
</evidence>
<comment type="caution">
    <text evidence="3">The sequence shown here is derived from an EMBL/GenBank/DDBJ whole genome shotgun (WGS) entry which is preliminary data.</text>
</comment>
<dbReference type="AlphaFoldDB" id="A0A9D9GRL7"/>
<proteinExistence type="predicted"/>
<feature type="domain" description="Glycosyl transferase family 1" evidence="1">
    <location>
        <begin position="150"/>
        <end position="307"/>
    </location>
</feature>